<evidence type="ECO:0000256" key="2">
    <source>
        <dbReference type="ARBA" id="ARBA00023015"/>
    </source>
</evidence>
<evidence type="ECO:0000259" key="5">
    <source>
        <dbReference type="PROSITE" id="PS50931"/>
    </source>
</evidence>
<dbReference type="InterPro" id="IPR000847">
    <property type="entry name" value="LysR_HTH_N"/>
</dbReference>
<comment type="caution">
    <text evidence="6">The sequence shown here is derived from an EMBL/GenBank/DDBJ whole genome shotgun (WGS) entry which is preliminary data.</text>
</comment>
<accession>A0ABV3PQR7</accession>
<gene>
    <name evidence="6" type="primary">gcvA</name>
    <name evidence="6" type="ORF">ABXS05_20770</name>
</gene>
<organism evidence="6 7">
    <name type="scientific">Labrys neptuniae</name>
    <dbReference type="NCBI Taxonomy" id="376174"/>
    <lineage>
        <taxon>Bacteria</taxon>
        <taxon>Pseudomonadati</taxon>
        <taxon>Pseudomonadota</taxon>
        <taxon>Alphaproteobacteria</taxon>
        <taxon>Hyphomicrobiales</taxon>
        <taxon>Xanthobacteraceae</taxon>
        <taxon>Labrys</taxon>
    </lineage>
</organism>
<evidence type="ECO:0000313" key="7">
    <source>
        <dbReference type="Proteomes" id="UP001555786"/>
    </source>
</evidence>
<dbReference type="Gene3D" id="1.10.10.10">
    <property type="entry name" value="Winged helix-like DNA-binding domain superfamily/Winged helix DNA-binding domain"/>
    <property type="match status" value="1"/>
</dbReference>
<dbReference type="NCBIfam" id="NF008352">
    <property type="entry name" value="PRK11139.1"/>
    <property type="match status" value="1"/>
</dbReference>
<keyword evidence="2" id="KW-0805">Transcription regulation</keyword>
<dbReference type="PROSITE" id="PS50931">
    <property type="entry name" value="HTH_LYSR"/>
    <property type="match status" value="1"/>
</dbReference>
<dbReference type="SUPFAM" id="SSF53850">
    <property type="entry name" value="Periplasmic binding protein-like II"/>
    <property type="match status" value="1"/>
</dbReference>
<evidence type="ECO:0000256" key="3">
    <source>
        <dbReference type="ARBA" id="ARBA00023125"/>
    </source>
</evidence>
<dbReference type="Pfam" id="PF03466">
    <property type="entry name" value="LysR_substrate"/>
    <property type="match status" value="1"/>
</dbReference>
<evidence type="ECO:0000313" key="6">
    <source>
        <dbReference type="EMBL" id="MEW9308000.1"/>
    </source>
</evidence>
<evidence type="ECO:0000256" key="4">
    <source>
        <dbReference type="ARBA" id="ARBA00023163"/>
    </source>
</evidence>
<feature type="domain" description="HTH lysR-type" evidence="5">
    <location>
        <begin position="5"/>
        <end position="62"/>
    </location>
</feature>
<dbReference type="PANTHER" id="PTHR30537:SF74">
    <property type="entry name" value="HTH-TYPE TRANSCRIPTIONAL REGULATOR TRPI"/>
    <property type="match status" value="1"/>
</dbReference>
<dbReference type="InterPro" id="IPR036390">
    <property type="entry name" value="WH_DNA-bd_sf"/>
</dbReference>
<dbReference type="EMBL" id="JBFNQD010000007">
    <property type="protein sequence ID" value="MEW9308000.1"/>
    <property type="molecule type" value="Genomic_DNA"/>
</dbReference>
<dbReference type="InterPro" id="IPR058163">
    <property type="entry name" value="LysR-type_TF_proteobact-type"/>
</dbReference>
<protein>
    <submittedName>
        <fullName evidence="6">Transcriptional regulator GcvA</fullName>
    </submittedName>
</protein>
<name>A0ABV3PQR7_9HYPH</name>
<dbReference type="InterPro" id="IPR036388">
    <property type="entry name" value="WH-like_DNA-bd_sf"/>
</dbReference>
<dbReference type="PRINTS" id="PR00039">
    <property type="entry name" value="HTHLYSR"/>
</dbReference>
<reference evidence="6 7" key="1">
    <citation type="submission" date="2024-07" db="EMBL/GenBank/DDBJ databases">
        <title>Description of Labrys sedimenti sp. nov., isolated from a diclofenac-degrading enrichment culture.</title>
        <authorList>
            <person name="Tancsics A."/>
            <person name="Csepanyi A."/>
        </authorList>
    </citation>
    <scope>NUCLEOTIDE SEQUENCE [LARGE SCALE GENOMIC DNA]</scope>
    <source>
        <strain evidence="6 7">LMG 23578</strain>
    </source>
</reference>
<sequence>MRRLPPLVAVRAFEAGARHLSFTRAADELCVTQTAISHQVRQLETWLGVRLFERAGHALRLTEAGGAYLAEVGEVLDRLAAVTETVRGRRDGPLRITVLPSFASCWLVPRLGRFRESHPDIELKLTSSPDSWAFTEDRFDLAIRSGLGRWPGLKADLIAQEMLGPVCSPAVAAGLPSPCSPSDLLASHLLHDTPRDAWSRWFRHAGLPEAAPAAGHAFDDHGHLLQAAAEGQGIALGKLFLAERALREGRLVRPVDPILPNDYSYWLVYPRTVAGRPDVGRFRNWLLAEAKATAAALLVQGAAP</sequence>
<proteinExistence type="inferred from homology"/>
<dbReference type="Proteomes" id="UP001555786">
    <property type="component" value="Unassembled WGS sequence"/>
</dbReference>
<dbReference type="RefSeq" id="WP_367625244.1">
    <property type="nucleotide sequence ID" value="NZ_JBFNQD010000007.1"/>
</dbReference>
<dbReference type="InterPro" id="IPR005119">
    <property type="entry name" value="LysR_subst-bd"/>
</dbReference>
<comment type="similarity">
    <text evidence="1">Belongs to the LysR transcriptional regulatory family.</text>
</comment>
<evidence type="ECO:0000256" key="1">
    <source>
        <dbReference type="ARBA" id="ARBA00009437"/>
    </source>
</evidence>
<dbReference type="CDD" id="cd08432">
    <property type="entry name" value="PBP2_GcdR_TrpI_HvrB_AmpR_like"/>
    <property type="match status" value="1"/>
</dbReference>
<dbReference type="SUPFAM" id="SSF46785">
    <property type="entry name" value="Winged helix' DNA-binding domain"/>
    <property type="match status" value="1"/>
</dbReference>
<dbReference type="Pfam" id="PF00126">
    <property type="entry name" value="HTH_1"/>
    <property type="match status" value="1"/>
</dbReference>
<keyword evidence="3" id="KW-0238">DNA-binding</keyword>
<keyword evidence="7" id="KW-1185">Reference proteome</keyword>
<dbReference type="PANTHER" id="PTHR30537">
    <property type="entry name" value="HTH-TYPE TRANSCRIPTIONAL REGULATOR"/>
    <property type="match status" value="1"/>
</dbReference>
<dbReference type="Gene3D" id="3.40.190.10">
    <property type="entry name" value="Periplasmic binding protein-like II"/>
    <property type="match status" value="2"/>
</dbReference>
<keyword evidence="4" id="KW-0804">Transcription</keyword>